<feature type="transmembrane region" description="Helical" evidence="1">
    <location>
        <begin position="21"/>
        <end position="43"/>
    </location>
</feature>
<keyword evidence="3" id="KW-1185">Reference proteome</keyword>
<proteinExistence type="predicted"/>
<keyword evidence="1" id="KW-0472">Membrane</keyword>
<name>A0A2N5E6R8_9GAMM</name>
<reference evidence="2 3" key="1">
    <citation type="submission" date="2017-12" db="EMBL/GenBank/DDBJ databases">
        <title>Characterization of six clinical isolates of Enterochimera gen. nov., a novel genus of the Yersiniaciae family and the three species Enterochimera arupensis sp. nov., Enterochimera coloradensis sp. nov, and Enterochimera californica sp. nov.</title>
        <authorList>
            <person name="Rossi A."/>
            <person name="Fisher M."/>
        </authorList>
    </citation>
    <scope>NUCLEOTIDE SEQUENCE [LARGE SCALE GENOMIC DNA]</scope>
    <source>
        <strain evidence="3">2016-Iso4</strain>
    </source>
</reference>
<keyword evidence="1" id="KW-0812">Transmembrane</keyword>
<gene>
    <name evidence="2" type="ORF">CYR32_08280</name>
</gene>
<dbReference type="InterPro" id="IPR007813">
    <property type="entry name" value="PilN"/>
</dbReference>
<protein>
    <recommendedName>
        <fullName evidence="4">Fimbrial assembly protein</fullName>
    </recommendedName>
</protein>
<organism evidence="2 3">
    <name type="scientific">Chimaeribacter coloradensis</name>
    <dbReference type="NCBI Taxonomy" id="2060068"/>
    <lineage>
        <taxon>Bacteria</taxon>
        <taxon>Pseudomonadati</taxon>
        <taxon>Pseudomonadota</taxon>
        <taxon>Gammaproteobacteria</taxon>
        <taxon>Enterobacterales</taxon>
        <taxon>Yersiniaceae</taxon>
        <taxon>Chimaeribacter</taxon>
    </lineage>
</organism>
<dbReference type="Proteomes" id="UP000234503">
    <property type="component" value="Unassembled WGS sequence"/>
</dbReference>
<dbReference type="RefSeq" id="WP_101823908.1">
    <property type="nucleotide sequence ID" value="NZ_PJZH01000005.1"/>
</dbReference>
<comment type="caution">
    <text evidence="2">The sequence shown here is derived from an EMBL/GenBank/DDBJ whole genome shotgun (WGS) entry which is preliminary data.</text>
</comment>
<dbReference type="AlphaFoldDB" id="A0A2N5E6R8"/>
<dbReference type="EMBL" id="PJZH01000005">
    <property type="protein sequence ID" value="PLR37008.1"/>
    <property type="molecule type" value="Genomic_DNA"/>
</dbReference>
<evidence type="ECO:0008006" key="4">
    <source>
        <dbReference type="Google" id="ProtNLM"/>
    </source>
</evidence>
<evidence type="ECO:0000313" key="3">
    <source>
        <dbReference type="Proteomes" id="UP000234503"/>
    </source>
</evidence>
<evidence type="ECO:0000313" key="2">
    <source>
        <dbReference type="EMBL" id="PLR37008.1"/>
    </source>
</evidence>
<evidence type="ECO:0000256" key="1">
    <source>
        <dbReference type="SAM" id="Phobius"/>
    </source>
</evidence>
<dbReference type="PANTHER" id="PTHR40278:SF1">
    <property type="entry name" value="DNA UTILIZATION PROTEIN HOFN"/>
    <property type="match status" value="1"/>
</dbReference>
<dbReference type="OrthoDB" id="6455710at2"/>
<dbReference type="PANTHER" id="PTHR40278">
    <property type="entry name" value="DNA UTILIZATION PROTEIN HOFN"/>
    <property type="match status" value="1"/>
</dbReference>
<accession>A0A2N5E6R8</accession>
<dbReference type="InterPro" id="IPR052534">
    <property type="entry name" value="Extracell_DNA_Util/SecSys_Comp"/>
</dbReference>
<dbReference type="Pfam" id="PF05137">
    <property type="entry name" value="PilN"/>
    <property type="match status" value="1"/>
</dbReference>
<sequence length="226" mass="25142">MMQVNLLPWRQQRRQARWQQLMHITGAALLLLAVVMLAGWGLLHQRAAAWAARQAVAASQLQALQQQAAQRQALVDRHASLIQQAHAARQRQQARRRHLRLLEEIEHAIPAGVWLTHWQEQAGAVHWQGLAYRYDRVLAFAAALRQGREAVAVTLENIRQQPDGLFHFGLQATWKVKEQDDLLSATDRGAVAAPAAPATDRRGLAAAFIAHWHRLPGTAAAQLAAG</sequence>
<keyword evidence="1" id="KW-1133">Transmembrane helix</keyword>